<name>A0AAD3P3W7_NEPGR</name>
<accession>A0AAD3P3W7</accession>
<dbReference type="SMART" id="SM00336">
    <property type="entry name" value="BBOX"/>
    <property type="match status" value="1"/>
</dbReference>
<dbReference type="CDD" id="cd19821">
    <property type="entry name" value="Bbox1_BBX-like"/>
    <property type="match status" value="1"/>
</dbReference>
<organism evidence="7 8">
    <name type="scientific">Nepenthes gracilis</name>
    <name type="common">Slender pitcher plant</name>
    <dbReference type="NCBI Taxonomy" id="150966"/>
    <lineage>
        <taxon>Eukaryota</taxon>
        <taxon>Viridiplantae</taxon>
        <taxon>Streptophyta</taxon>
        <taxon>Embryophyta</taxon>
        <taxon>Tracheophyta</taxon>
        <taxon>Spermatophyta</taxon>
        <taxon>Magnoliopsida</taxon>
        <taxon>eudicotyledons</taxon>
        <taxon>Gunneridae</taxon>
        <taxon>Pentapetalae</taxon>
        <taxon>Caryophyllales</taxon>
        <taxon>Nepenthaceae</taxon>
        <taxon>Nepenthes</taxon>
    </lineage>
</organism>
<dbReference type="EMBL" id="BSYO01000001">
    <property type="protein sequence ID" value="GMG98646.1"/>
    <property type="molecule type" value="Genomic_DNA"/>
</dbReference>
<sequence>MERPRRERATKKEEEERINMESCELCNSPARMYCESDQASLCWGCDSKVHGANFLAARHSRSLLCHLCQSPTPWSASGAELGLTVSVCERCVDGDDGLKCRGPLFQENGDSSGDETDGGDELEIDDDDSGDNDDTDEDSVATDYDEEEKENQVVPWSSTPPPPPATSSSSSGESSNGFCNCNIDSATPYSLKRTRECCSDLRYQEDIFRRRDNGTAVLMNRGDDTYEDYVRPLKDRKTGLASNRTVQNRTGTIVESIRRYQREIASCDNASAAIIDLCILTEDRDGVDTTRSPATK</sequence>
<dbReference type="AlphaFoldDB" id="A0AAD3P3W7"/>
<dbReference type="PANTHER" id="PTHR31717">
    <property type="entry name" value="ZINC FINGER PROTEIN CONSTANS-LIKE 10"/>
    <property type="match status" value="1"/>
</dbReference>
<protein>
    <recommendedName>
        <fullName evidence="6">B box-type domain-containing protein</fullName>
    </recommendedName>
</protein>
<reference evidence="7" key="1">
    <citation type="submission" date="2023-05" db="EMBL/GenBank/DDBJ databases">
        <title>Nepenthes gracilis genome sequencing.</title>
        <authorList>
            <person name="Fukushima K."/>
        </authorList>
    </citation>
    <scope>NUCLEOTIDE SEQUENCE</scope>
    <source>
        <strain evidence="7">SING2019-196</strain>
    </source>
</reference>
<evidence type="ECO:0000313" key="8">
    <source>
        <dbReference type="Proteomes" id="UP001279734"/>
    </source>
</evidence>
<comment type="caution">
    <text evidence="7">The sequence shown here is derived from an EMBL/GenBank/DDBJ whole genome shotgun (WGS) entry which is preliminary data.</text>
</comment>
<evidence type="ECO:0000256" key="1">
    <source>
        <dbReference type="ARBA" id="ARBA00022723"/>
    </source>
</evidence>
<dbReference type="GO" id="GO:0008270">
    <property type="term" value="F:zinc ion binding"/>
    <property type="evidence" value="ECO:0007669"/>
    <property type="project" value="UniProtKB-KW"/>
</dbReference>
<keyword evidence="3" id="KW-0862">Zinc</keyword>
<feature type="domain" description="B box-type" evidence="6">
    <location>
        <begin position="18"/>
        <end position="64"/>
    </location>
</feature>
<dbReference type="PROSITE" id="PS50119">
    <property type="entry name" value="ZF_BBOX"/>
    <property type="match status" value="1"/>
</dbReference>
<keyword evidence="2 4" id="KW-0863">Zinc-finger</keyword>
<keyword evidence="8" id="KW-1185">Reference proteome</keyword>
<dbReference type="InterPro" id="IPR000315">
    <property type="entry name" value="Znf_B-box"/>
</dbReference>
<dbReference type="Proteomes" id="UP001279734">
    <property type="component" value="Unassembled WGS sequence"/>
</dbReference>
<evidence type="ECO:0000256" key="2">
    <source>
        <dbReference type="ARBA" id="ARBA00022771"/>
    </source>
</evidence>
<proteinExistence type="predicted"/>
<evidence type="ECO:0000313" key="7">
    <source>
        <dbReference type="EMBL" id="GMG98646.1"/>
    </source>
</evidence>
<dbReference type="PANTHER" id="PTHR31717:SF60">
    <property type="entry name" value="B-BOX TYPE ZINC FINGER FAMILY PROTEIN"/>
    <property type="match status" value="1"/>
</dbReference>
<evidence type="ECO:0000256" key="4">
    <source>
        <dbReference type="PROSITE-ProRule" id="PRU00024"/>
    </source>
</evidence>
<gene>
    <name evidence="7" type="ORF">Nepgr_000486</name>
</gene>
<feature type="region of interest" description="Disordered" evidence="5">
    <location>
        <begin position="102"/>
        <end position="176"/>
    </location>
</feature>
<evidence type="ECO:0000256" key="3">
    <source>
        <dbReference type="ARBA" id="ARBA00022833"/>
    </source>
</evidence>
<keyword evidence="1" id="KW-0479">Metal-binding</keyword>
<evidence type="ECO:0000256" key="5">
    <source>
        <dbReference type="SAM" id="MobiDB-lite"/>
    </source>
</evidence>
<feature type="compositionally biased region" description="Low complexity" evidence="5">
    <location>
        <begin position="166"/>
        <end position="175"/>
    </location>
</feature>
<feature type="compositionally biased region" description="Acidic residues" evidence="5">
    <location>
        <begin position="112"/>
        <end position="149"/>
    </location>
</feature>
<dbReference type="InterPro" id="IPR049808">
    <property type="entry name" value="CONSTANS-like_Bbox1"/>
</dbReference>
<evidence type="ECO:0000259" key="6">
    <source>
        <dbReference type="PROSITE" id="PS50119"/>
    </source>
</evidence>
<dbReference type="Pfam" id="PF00643">
    <property type="entry name" value="zf-B_box"/>
    <property type="match status" value="1"/>
</dbReference>